<dbReference type="RefSeq" id="XP_040692985.1">
    <property type="nucleotide sequence ID" value="XM_040834603.1"/>
</dbReference>
<keyword evidence="1" id="KW-1133">Transmembrane helix</keyword>
<dbReference type="GeneID" id="63750451"/>
<keyword evidence="1" id="KW-0472">Membrane</keyword>
<name>A0A1L9RWJ9_ASPWE</name>
<dbReference type="EMBL" id="KV878210">
    <property type="protein sequence ID" value="OJJ39309.1"/>
    <property type="molecule type" value="Genomic_DNA"/>
</dbReference>
<evidence type="ECO:0000256" key="1">
    <source>
        <dbReference type="SAM" id="Phobius"/>
    </source>
</evidence>
<evidence type="ECO:0000313" key="3">
    <source>
        <dbReference type="Proteomes" id="UP000184383"/>
    </source>
</evidence>
<evidence type="ECO:0000313" key="2">
    <source>
        <dbReference type="EMBL" id="OJJ39309.1"/>
    </source>
</evidence>
<dbReference type="Proteomes" id="UP000184383">
    <property type="component" value="Unassembled WGS sequence"/>
</dbReference>
<protein>
    <submittedName>
        <fullName evidence="2">Uncharacterized protein</fullName>
    </submittedName>
</protein>
<gene>
    <name evidence="2" type="ORF">ASPWEDRAFT_37068</name>
</gene>
<feature type="transmembrane region" description="Helical" evidence="1">
    <location>
        <begin position="36"/>
        <end position="55"/>
    </location>
</feature>
<keyword evidence="1" id="KW-0812">Transmembrane</keyword>
<organism evidence="2 3">
    <name type="scientific">Aspergillus wentii DTO 134E9</name>
    <dbReference type="NCBI Taxonomy" id="1073089"/>
    <lineage>
        <taxon>Eukaryota</taxon>
        <taxon>Fungi</taxon>
        <taxon>Dikarya</taxon>
        <taxon>Ascomycota</taxon>
        <taxon>Pezizomycotina</taxon>
        <taxon>Eurotiomycetes</taxon>
        <taxon>Eurotiomycetidae</taxon>
        <taxon>Eurotiales</taxon>
        <taxon>Aspergillaceae</taxon>
        <taxon>Aspergillus</taxon>
        <taxon>Aspergillus subgen. Cremei</taxon>
    </lineage>
</organism>
<sequence length="56" mass="6308">MARNGIIEHVAQTLISPRSSYRHRSRHTESGSDRQMIAGGFALLLLHSIVISYFII</sequence>
<proteinExistence type="predicted"/>
<accession>A0A1L9RWJ9</accession>
<dbReference type="VEuPathDB" id="FungiDB:ASPWEDRAFT_37068"/>
<dbReference type="AlphaFoldDB" id="A0A1L9RWJ9"/>
<reference evidence="3" key="1">
    <citation type="journal article" date="2017" name="Genome Biol.">
        <title>Comparative genomics reveals high biological diversity and specific adaptations in the industrially and medically important fungal genus Aspergillus.</title>
        <authorList>
            <person name="de Vries R.P."/>
            <person name="Riley R."/>
            <person name="Wiebenga A."/>
            <person name="Aguilar-Osorio G."/>
            <person name="Amillis S."/>
            <person name="Uchima C.A."/>
            <person name="Anderluh G."/>
            <person name="Asadollahi M."/>
            <person name="Askin M."/>
            <person name="Barry K."/>
            <person name="Battaglia E."/>
            <person name="Bayram O."/>
            <person name="Benocci T."/>
            <person name="Braus-Stromeyer S.A."/>
            <person name="Caldana C."/>
            <person name="Canovas D."/>
            <person name="Cerqueira G.C."/>
            <person name="Chen F."/>
            <person name="Chen W."/>
            <person name="Choi C."/>
            <person name="Clum A."/>
            <person name="Dos Santos R.A."/>
            <person name="Damasio A.R."/>
            <person name="Diallinas G."/>
            <person name="Emri T."/>
            <person name="Fekete E."/>
            <person name="Flipphi M."/>
            <person name="Freyberg S."/>
            <person name="Gallo A."/>
            <person name="Gournas C."/>
            <person name="Habgood R."/>
            <person name="Hainaut M."/>
            <person name="Harispe M.L."/>
            <person name="Henrissat B."/>
            <person name="Hilden K.S."/>
            <person name="Hope R."/>
            <person name="Hossain A."/>
            <person name="Karabika E."/>
            <person name="Karaffa L."/>
            <person name="Karanyi Z."/>
            <person name="Krasevec N."/>
            <person name="Kuo A."/>
            <person name="Kusch H."/>
            <person name="LaButti K."/>
            <person name="Lagendijk E.L."/>
            <person name="Lapidus A."/>
            <person name="Levasseur A."/>
            <person name="Lindquist E."/>
            <person name="Lipzen A."/>
            <person name="Logrieco A.F."/>
            <person name="MacCabe A."/>
            <person name="Maekelae M.R."/>
            <person name="Malavazi I."/>
            <person name="Melin P."/>
            <person name="Meyer V."/>
            <person name="Mielnichuk N."/>
            <person name="Miskei M."/>
            <person name="Molnar A.P."/>
            <person name="Mule G."/>
            <person name="Ngan C.Y."/>
            <person name="Orejas M."/>
            <person name="Orosz E."/>
            <person name="Ouedraogo J.P."/>
            <person name="Overkamp K.M."/>
            <person name="Park H.-S."/>
            <person name="Perrone G."/>
            <person name="Piumi F."/>
            <person name="Punt P.J."/>
            <person name="Ram A.F."/>
            <person name="Ramon A."/>
            <person name="Rauscher S."/>
            <person name="Record E."/>
            <person name="Riano-Pachon D.M."/>
            <person name="Robert V."/>
            <person name="Roehrig J."/>
            <person name="Ruller R."/>
            <person name="Salamov A."/>
            <person name="Salih N.S."/>
            <person name="Samson R.A."/>
            <person name="Sandor E."/>
            <person name="Sanguinetti M."/>
            <person name="Schuetze T."/>
            <person name="Sepcic K."/>
            <person name="Shelest E."/>
            <person name="Sherlock G."/>
            <person name="Sophianopoulou V."/>
            <person name="Squina F.M."/>
            <person name="Sun H."/>
            <person name="Susca A."/>
            <person name="Todd R.B."/>
            <person name="Tsang A."/>
            <person name="Unkles S.E."/>
            <person name="van de Wiele N."/>
            <person name="van Rossen-Uffink D."/>
            <person name="Oliveira J.V."/>
            <person name="Vesth T.C."/>
            <person name="Visser J."/>
            <person name="Yu J.-H."/>
            <person name="Zhou M."/>
            <person name="Andersen M.R."/>
            <person name="Archer D.B."/>
            <person name="Baker S.E."/>
            <person name="Benoit I."/>
            <person name="Brakhage A.A."/>
            <person name="Braus G.H."/>
            <person name="Fischer R."/>
            <person name="Frisvad J.C."/>
            <person name="Goldman G.H."/>
            <person name="Houbraken J."/>
            <person name="Oakley B."/>
            <person name="Pocsi I."/>
            <person name="Scazzocchio C."/>
            <person name="Seiboth B."/>
            <person name="vanKuyk P.A."/>
            <person name="Wortman J."/>
            <person name="Dyer P.S."/>
            <person name="Grigoriev I.V."/>
        </authorList>
    </citation>
    <scope>NUCLEOTIDE SEQUENCE [LARGE SCALE GENOMIC DNA]</scope>
    <source>
        <strain evidence="3">DTO 134E9</strain>
    </source>
</reference>
<keyword evidence="3" id="KW-1185">Reference proteome</keyword>